<proteinExistence type="predicted"/>
<accession>A0A6J4P684</accession>
<evidence type="ECO:0000313" key="1">
    <source>
        <dbReference type="EMBL" id="CAA9406908.1"/>
    </source>
</evidence>
<name>A0A6J4P684_9CYAN</name>
<sequence length="37" mass="4238">MKMGGTPKNINPACKALLIMILLHNQKIFDICYTFKK</sequence>
<gene>
    <name evidence="1" type="ORF">AVDCRST_MAG84-6405</name>
</gene>
<dbReference type="EMBL" id="CADCTZ010001589">
    <property type="protein sequence ID" value="CAA9406908.1"/>
    <property type="molecule type" value="Genomic_DNA"/>
</dbReference>
<dbReference type="AlphaFoldDB" id="A0A6J4P684"/>
<organism evidence="1">
    <name type="scientific">uncultured Microcoleus sp</name>
    <dbReference type="NCBI Taxonomy" id="259945"/>
    <lineage>
        <taxon>Bacteria</taxon>
        <taxon>Bacillati</taxon>
        <taxon>Cyanobacteriota</taxon>
        <taxon>Cyanophyceae</taxon>
        <taxon>Oscillatoriophycideae</taxon>
        <taxon>Oscillatoriales</taxon>
        <taxon>Microcoleaceae</taxon>
        <taxon>Microcoleus</taxon>
        <taxon>environmental samples</taxon>
    </lineage>
</organism>
<protein>
    <submittedName>
        <fullName evidence="1">Uncharacterized protein</fullName>
    </submittedName>
</protein>
<reference evidence="1" key="1">
    <citation type="submission" date="2020-02" db="EMBL/GenBank/DDBJ databases">
        <authorList>
            <person name="Meier V. D."/>
        </authorList>
    </citation>
    <scope>NUCLEOTIDE SEQUENCE</scope>
    <source>
        <strain evidence="1">AVDCRST_MAG84</strain>
    </source>
</reference>